<dbReference type="Pfam" id="PF11875">
    <property type="entry name" value="DnaJ-like_C11_C"/>
    <property type="match status" value="1"/>
</dbReference>
<keyword evidence="3" id="KW-0143">Chaperone</keyword>
<dbReference type="Gene3D" id="3.30.428.10">
    <property type="entry name" value="HIT-like"/>
    <property type="match status" value="1"/>
</dbReference>
<evidence type="ECO:0000256" key="3">
    <source>
        <dbReference type="ARBA" id="ARBA00023186"/>
    </source>
</evidence>
<dbReference type="GO" id="GO:0016020">
    <property type="term" value="C:membrane"/>
    <property type="evidence" value="ECO:0007669"/>
    <property type="project" value="UniProtKB-SubCell"/>
</dbReference>
<dbReference type="Pfam" id="PF22774">
    <property type="entry name" value="DNAJC11_beta-barrel"/>
    <property type="match status" value="1"/>
</dbReference>
<proteinExistence type="predicted"/>
<dbReference type="Gramene" id="rna-AYBTSS11_LOCUS4240">
    <property type="protein sequence ID" value="CAJ1928427.1"/>
    <property type="gene ID" value="gene-AYBTSS11_LOCUS4240"/>
</dbReference>
<evidence type="ECO:0000256" key="2">
    <source>
        <dbReference type="ARBA" id="ARBA00023136"/>
    </source>
</evidence>
<sequence length="753" mass="83123">MEDRNESQDNRELYALLNLSPEASDEEIRRAYRQWAQAYHPDKYQAPHMKDIATENFQRICQAYEVLSDPHKRQIYDIYGMEGLISGLELGPKLHGAEEIKAELERLKRMKEQEKIAAHFLPSGTILANISLPSYLDGGGLLQGMAMTSEIQSHLSKRNACTIGGNLAVNGGEGGGAANAVFRHQLSEVSSLEFVASVGLRALIGVQTTRNLSSHSAATMGVAMSLRDGSLNLSNLWTRQLSETASGHIELNLGSQSSIAVGWQKKDQRRTASGELKFGTGLFEAAVHCTHRFSPKSLGCIVGRVGSSSLEIEVGGGRKLSKFSSVRWLYIIGIQAGPRAKKAVPGTNSSTRSPNSCGKRMQGISWKFELYRGGQKIIFPILLTRHLNPVFATGAFVIPTSLYFVLKDSLVPPRAMISMEKGGCGGSHTSGRGHFRSQAVAFKLLIKPYYLRRNKQKALEEEKKSSTQVKEAMAAVEKAQKLQQNVANRKRNRQLETGGLVIMRALYGNQIILDNLKSSSETSFESTSDVIDVTIPLNFLVNDSGQLKLHEGVKKSGIMGFCDPCPGRPKELYVEYVYAGNQYQVWVDGIGRVPLDAIQLVTLGQIMAGATPSCVFCAIATKSTSDNALLHSDDKVVAFQDINPSAFRHYLVVPVAHIPTVKDLQRKTDDYSLVNHMLEVGKTLLLRDAPQSQQYRFGFHQPPLNTVNHLHLHCLALPYTPRWRSIKYLSFGPVGFIEAEKLLEKIKPLSTFQ</sequence>
<reference evidence="7" key="1">
    <citation type="submission" date="2023-10" db="EMBL/GenBank/DDBJ databases">
        <authorList>
            <person name="Domelevo Entfellner J.-B."/>
        </authorList>
    </citation>
    <scope>NUCLEOTIDE SEQUENCE</scope>
</reference>
<name>A0AA86RT83_9FABA</name>
<dbReference type="InterPro" id="IPR018253">
    <property type="entry name" value="DnaJ_domain_CS"/>
</dbReference>
<dbReference type="PROSITE" id="PS50076">
    <property type="entry name" value="DNAJ_2"/>
    <property type="match status" value="1"/>
</dbReference>
<dbReference type="AlphaFoldDB" id="A0AA86RT83"/>
<dbReference type="SUPFAM" id="SSF46565">
    <property type="entry name" value="Chaperone J-domain"/>
    <property type="match status" value="1"/>
</dbReference>
<evidence type="ECO:0000259" key="6">
    <source>
        <dbReference type="PROSITE" id="PS51084"/>
    </source>
</evidence>
<dbReference type="InterPro" id="IPR036265">
    <property type="entry name" value="HIT-like_sf"/>
</dbReference>
<dbReference type="Gene3D" id="1.10.287.110">
    <property type="entry name" value="DnaJ domain"/>
    <property type="match status" value="1"/>
</dbReference>
<dbReference type="InterPro" id="IPR042162">
    <property type="entry name" value="AtJ13"/>
</dbReference>
<keyword evidence="8" id="KW-1185">Reference proteome</keyword>
<dbReference type="PRINTS" id="PR00625">
    <property type="entry name" value="JDOMAIN"/>
</dbReference>
<evidence type="ECO:0000313" key="8">
    <source>
        <dbReference type="Proteomes" id="UP001189624"/>
    </source>
</evidence>
<dbReference type="Proteomes" id="UP001189624">
    <property type="component" value="Chromosome 2"/>
</dbReference>
<feature type="domain" description="J" evidence="5">
    <location>
        <begin position="12"/>
        <end position="80"/>
    </location>
</feature>
<protein>
    <recommendedName>
        <fullName evidence="9">J domain-containing protein</fullName>
    </recommendedName>
</protein>
<accession>A0AA86RT83</accession>
<dbReference type="InterPro" id="IPR055225">
    <property type="entry name" value="DNAJC11-like_beta-barrel"/>
</dbReference>
<evidence type="ECO:0000313" key="7">
    <source>
        <dbReference type="EMBL" id="CAJ1928427.1"/>
    </source>
</evidence>
<dbReference type="PROSITE" id="PS00636">
    <property type="entry name" value="DNAJ_1"/>
    <property type="match status" value="1"/>
</dbReference>
<gene>
    <name evidence="7" type="ORF">AYBTSS11_LOCUS4240</name>
</gene>
<dbReference type="GO" id="GO:0047627">
    <property type="term" value="F:adenylylsulfatase activity"/>
    <property type="evidence" value="ECO:0007669"/>
    <property type="project" value="UniProtKB-ARBA"/>
</dbReference>
<feature type="short sequence motif" description="Histidine triad motif" evidence="4">
    <location>
        <begin position="709"/>
        <end position="713"/>
    </location>
</feature>
<dbReference type="InterPro" id="IPR001623">
    <property type="entry name" value="DnaJ_domain"/>
</dbReference>
<dbReference type="SUPFAM" id="SSF54197">
    <property type="entry name" value="HIT-like"/>
    <property type="match status" value="1"/>
</dbReference>
<dbReference type="CDD" id="cd06257">
    <property type="entry name" value="DnaJ"/>
    <property type="match status" value="1"/>
</dbReference>
<dbReference type="EMBL" id="OY731399">
    <property type="protein sequence ID" value="CAJ1928427.1"/>
    <property type="molecule type" value="Genomic_DNA"/>
</dbReference>
<dbReference type="InterPro" id="IPR036869">
    <property type="entry name" value="J_dom_sf"/>
</dbReference>
<evidence type="ECO:0000259" key="5">
    <source>
        <dbReference type="PROSITE" id="PS50076"/>
    </source>
</evidence>
<organism evidence="7 8">
    <name type="scientific">Sphenostylis stenocarpa</name>
    <dbReference type="NCBI Taxonomy" id="92480"/>
    <lineage>
        <taxon>Eukaryota</taxon>
        <taxon>Viridiplantae</taxon>
        <taxon>Streptophyta</taxon>
        <taxon>Embryophyta</taxon>
        <taxon>Tracheophyta</taxon>
        <taxon>Spermatophyta</taxon>
        <taxon>Magnoliopsida</taxon>
        <taxon>eudicotyledons</taxon>
        <taxon>Gunneridae</taxon>
        <taxon>Pentapetalae</taxon>
        <taxon>rosids</taxon>
        <taxon>fabids</taxon>
        <taxon>Fabales</taxon>
        <taxon>Fabaceae</taxon>
        <taxon>Papilionoideae</taxon>
        <taxon>50 kb inversion clade</taxon>
        <taxon>NPAAA clade</taxon>
        <taxon>indigoferoid/millettioid clade</taxon>
        <taxon>Phaseoleae</taxon>
        <taxon>Sphenostylis</taxon>
    </lineage>
</organism>
<evidence type="ECO:0000256" key="4">
    <source>
        <dbReference type="PROSITE-ProRule" id="PRU00464"/>
    </source>
</evidence>
<dbReference type="SMART" id="SM00271">
    <property type="entry name" value="DnaJ"/>
    <property type="match status" value="1"/>
</dbReference>
<dbReference type="PANTHER" id="PTHR44914">
    <property type="entry name" value="CHAPERONE PROTEIN DNAJ 13"/>
    <property type="match status" value="1"/>
</dbReference>
<keyword evidence="2" id="KW-0472">Membrane</keyword>
<dbReference type="Pfam" id="PF00226">
    <property type="entry name" value="DnaJ"/>
    <property type="match status" value="1"/>
</dbReference>
<evidence type="ECO:0008006" key="9">
    <source>
        <dbReference type="Google" id="ProtNLM"/>
    </source>
</evidence>
<feature type="domain" description="HIT" evidence="6">
    <location>
        <begin position="615"/>
        <end position="728"/>
    </location>
</feature>
<comment type="subcellular location">
    <subcellularLocation>
        <location evidence="1">Membrane</location>
    </subcellularLocation>
</comment>
<dbReference type="PANTHER" id="PTHR44914:SF1">
    <property type="entry name" value="CHAPERONE PROTEIN DNAJ 13"/>
    <property type="match status" value="1"/>
</dbReference>
<dbReference type="InterPro" id="IPR011146">
    <property type="entry name" value="HIT-like"/>
</dbReference>
<dbReference type="PROSITE" id="PS51084">
    <property type="entry name" value="HIT_2"/>
    <property type="match status" value="1"/>
</dbReference>
<dbReference type="Pfam" id="PF11969">
    <property type="entry name" value="DcpS_C"/>
    <property type="match status" value="1"/>
</dbReference>
<dbReference type="InterPro" id="IPR024586">
    <property type="entry name" value="DnaJ-like_C11_C"/>
</dbReference>
<evidence type="ECO:0000256" key="1">
    <source>
        <dbReference type="ARBA" id="ARBA00004370"/>
    </source>
</evidence>